<dbReference type="GeneID" id="26241594"/>
<feature type="compositionally biased region" description="Polar residues" evidence="1">
    <location>
        <begin position="96"/>
        <end position="109"/>
    </location>
</feature>
<feature type="region of interest" description="Disordered" evidence="1">
    <location>
        <begin position="59"/>
        <end position="154"/>
    </location>
</feature>
<name>A0A7D5Z3Z0_9HYPO</name>
<sequence length="154" mass="16330">MRRYDGAVLAGECRFRNGPNLKIGRERGVPLLMAVMEGEDVDVDVAVGLWLDAQGGADDAAHTQPVVDDGRHSVLQGEEDTGRLGARRGGTRLEPNGSTGKSMLIQSKATDGGLLPEGLVPPMERVDKMPPSKRSRSSESSPSSSHDPSVARSV</sequence>
<dbReference type="Proteomes" id="UP000510686">
    <property type="component" value="Chromosome 4"/>
</dbReference>
<dbReference type="KEGG" id="mbrn:26241594"/>
<dbReference type="EMBL" id="CP058935">
    <property type="protein sequence ID" value="QLI70783.1"/>
    <property type="molecule type" value="Genomic_DNA"/>
</dbReference>
<accession>A0A7D5Z3Z0</accession>
<protein>
    <submittedName>
        <fullName evidence="2">Uncharacterized protein</fullName>
    </submittedName>
</protein>
<evidence type="ECO:0000256" key="1">
    <source>
        <dbReference type="SAM" id="MobiDB-lite"/>
    </source>
</evidence>
<dbReference type="RefSeq" id="XP_014545561.2">
    <property type="nucleotide sequence ID" value="XM_014690075.2"/>
</dbReference>
<keyword evidence="3" id="KW-1185">Reference proteome</keyword>
<dbReference type="AlphaFoldDB" id="A0A7D5Z3Z0"/>
<gene>
    <name evidence="2" type="ORF">G6M90_00g075360</name>
</gene>
<proteinExistence type="predicted"/>
<dbReference type="OrthoDB" id="10376475at2759"/>
<evidence type="ECO:0000313" key="2">
    <source>
        <dbReference type="EMBL" id="QLI70783.1"/>
    </source>
</evidence>
<evidence type="ECO:0000313" key="3">
    <source>
        <dbReference type="Proteomes" id="UP000510686"/>
    </source>
</evidence>
<organism evidence="2 3">
    <name type="scientific">Metarhizium brunneum</name>
    <dbReference type="NCBI Taxonomy" id="500148"/>
    <lineage>
        <taxon>Eukaryota</taxon>
        <taxon>Fungi</taxon>
        <taxon>Dikarya</taxon>
        <taxon>Ascomycota</taxon>
        <taxon>Pezizomycotina</taxon>
        <taxon>Sordariomycetes</taxon>
        <taxon>Hypocreomycetidae</taxon>
        <taxon>Hypocreales</taxon>
        <taxon>Clavicipitaceae</taxon>
        <taxon>Metarhizium</taxon>
    </lineage>
</organism>
<feature type="compositionally biased region" description="Low complexity" evidence="1">
    <location>
        <begin position="138"/>
        <end position="154"/>
    </location>
</feature>
<reference evidence="2 3" key="1">
    <citation type="submission" date="2020-07" db="EMBL/GenBank/DDBJ databases">
        <title>Telomere length de novo assembly of all 7 chromosomes of the fungus, Metarhizium brunneum, using a novel assembly pipeline.</title>
        <authorList>
            <person name="Saud z."/>
            <person name="Kortsinoglou A."/>
            <person name="Kouvelis V.N."/>
            <person name="Butt T.M."/>
        </authorList>
    </citation>
    <scope>NUCLEOTIDE SEQUENCE [LARGE SCALE GENOMIC DNA]</scope>
    <source>
        <strain evidence="2 3">4556</strain>
    </source>
</reference>